<dbReference type="InterPro" id="IPR011546">
    <property type="entry name" value="Pept_M41_FtsH_extracell"/>
</dbReference>
<comment type="function">
    <text evidence="15">Acts as a processive, ATP-dependent zinc metallopeptidase for both cytoplasmic and membrane proteins. Plays a role in the quality control of integral membrane proteins.</text>
</comment>
<comment type="similarity">
    <text evidence="14 15">In the central section; belongs to the AAA ATPase family.</text>
</comment>
<evidence type="ECO:0000256" key="6">
    <source>
        <dbReference type="ARBA" id="ARBA00022723"/>
    </source>
</evidence>
<evidence type="ECO:0000256" key="5">
    <source>
        <dbReference type="ARBA" id="ARBA00022692"/>
    </source>
</evidence>
<feature type="active site" evidence="15">
    <location>
        <position position="471"/>
    </location>
</feature>
<dbReference type="PANTHER" id="PTHR23076">
    <property type="entry name" value="METALLOPROTEASE M41 FTSH"/>
    <property type="match status" value="1"/>
</dbReference>
<organism evidence="18 19">
    <name type="scientific">Aerococcus urinaeequi</name>
    <dbReference type="NCBI Taxonomy" id="51665"/>
    <lineage>
        <taxon>Bacteria</taxon>
        <taxon>Bacillati</taxon>
        <taxon>Bacillota</taxon>
        <taxon>Bacilli</taxon>
        <taxon>Lactobacillales</taxon>
        <taxon>Aerococcaceae</taxon>
        <taxon>Aerococcus</taxon>
    </lineage>
</organism>
<dbReference type="HAMAP" id="MF_01458">
    <property type="entry name" value="FtsH"/>
    <property type="match status" value="1"/>
</dbReference>
<dbReference type="GO" id="GO:0005886">
    <property type="term" value="C:plasma membrane"/>
    <property type="evidence" value="ECO:0007669"/>
    <property type="project" value="UniProtKB-SubCell"/>
</dbReference>
<feature type="transmembrane region" description="Helical" evidence="15">
    <location>
        <begin position="145"/>
        <end position="163"/>
    </location>
</feature>
<dbReference type="InterPro" id="IPR000642">
    <property type="entry name" value="Peptidase_M41"/>
</dbReference>
<evidence type="ECO:0000256" key="7">
    <source>
        <dbReference type="ARBA" id="ARBA00022741"/>
    </source>
</evidence>
<evidence type="ECO:0000256" key="12">
    <source>
        <dbReference type="ARBA" id="ARBA00023049"/>
    </source>
</evidence>
<dbReference type="GO" id="GO:0006508">
    <property type="term" value="P:proteolysis"/>
    <property type="evidence" value="ECO:0007669"/>
    <property type="project" value="UniProtKB-KW"/>
</dbReference>
<comment type="subunit">
    <text evidence="15">Homohexamer.</text>
</comment>
<evidence type="ECO:0000313" key="18">
    <source>
        <dbReference type="EMBL" id="QOQ78371.1"/>
    </source>
</evidence>
<name>A0A7M1KPU4_9LACT</name>
<accession>A0A7M1KPU4</accession>
<evidence type="ECO:0000256" key="14">
    <source>
        <dbReference type="ARBA" id="ARBA00061570"/>
    </source>
</evidence>
<keyword evidence="10 15" id="KW-0067">ATP-binding</keyword>
<evidence type="ECO:0000256" key="3">
    <source>
        <dbReference type="ARBA" id="ARBA00022475"/>
    </source>
</evidence>
<dbReference type="InterPro" id="IPR027417">
    <property type="entry name" value="P-loop_NTPase"/>
</dbReference>
<keyword evidence="13 15" id="KW-0472">Membrane</keyword>
<evidence type="ECO:0000256" key="16">
    <source>
        <dbReference type="RuleBase" id="RU003651"/>
    </source>
</evidence>
<dbReference type="Gene3D" id="3.30.720.210">
    <property type="match status" value="1"/>
</dbReference>
<dbReference type="InterPro" id="IPR037219">
    <property type="entry name" value="Peptidase_M41-like"/>
</dbReference>
<evidence type="ECO:0000259" key="17">
    <source>
        <dbReference type="SMART" id="SM00382"/>
    </source>
</evidence>
<dbReference type="EC" id="3.4.24.-" evidence="15"/>
<dbReference type="GO" id="GO:0004176">
    <property type="term" value="F:ATP-dependent peptidase activity"/>
    <property type="evidence" value="ECO:0007669"/>
    <property type="project" value="InterPro"/>
</dbReference>
<feature type="binding site" evidence="15">
    <location>
        <position position="470"/>
    </location>
    <ligand>
        <name>Zn(2+)</name>
        <dbReference type="ChEBI" id="CHEBI:29105"/>
        <note>catalytic</note>
    </ligand>
</feature>
<dbReference type="GO" id="GO:0008270">
    <property type="term" value="F:zinc ion binding"/>
    <property type="evidence" value="ECO:0007669"/>
    <property type="project" value="UniProtKB-UniRule"/>
</dbReference>
<dbReference type="GO" id="GO:0004222">
    <property type="term" value="F:metalloendopeptidase activity"/>
    <property type="evidence" value="ECO:0007669"/>
    <property type="project" value="InterPro"/>
</dbReference>
<dbReference type="InterPro" id="IPR005936">
    <property type="entry name" value="FtsH"/>
</dbReference>
<dbReference type="FunFam" id="1.20.58.760:FF:000001">
    <property type="entry name" value="ATP-dependent zinc metalloprotease FtsH"/>
    <property type="match status" value="1"/>
</dbReference>
<dbReference type="Pfam" id="PF06480">
    <property type="entry name" value="FtsH_ext"/>
    <property type="match status" value="1"/>
</dbReference>
<comment type="cofactor">
    <cofactor evidence="15">
        <name>Zn(2+)</name>
        <dbReference type="ChEBI" id="CHEBI:29105"/>
    </cofactor>
    <text evidence="15">Binds 1 zinc ion per subunit.</text>
</comment>
<protein>
    <recommendedName>
        <fullName evidence="15">ATP-dependent zinc metalloprotease FtsH</fullName>
        <ecNumber evidence="15">3.4.24.-</ecNumber>
    </recommendedName>
</protein>
<gene>
    <name evidence="15 18" type="primary">ftsH</name>
    <name evidence="18" type="ORF">IMX20_05005</name>
</gene>
<proteinExistence type="inferred from homology"/>
<dbReference type="Pfam" id="PF01434">
    <property type="entry name" value="Peptidase_M41"/>
    <property type="match status" value="1"/>
</dbReference>
<feature type="binding site" evidence="15">
    <location>
        <position position="547"/>
    </location>
    <ligand>
        <name>Zn(2+)</name>
        <dbReference type="ChEBI" id="CHEBI:29105"/>
        <note>catalytic</note>
    </ligand>
</feature>
<feature type="binding site" evidence="15">
    <location>
        <position position="474"/>
    </location>
    <ligand>
        <name>Zn(2+)</name>
        <dbReference type="ChEBI" id="CHEBI:29105"/>
        <note>catalytic</note>
    </ligand>
</feature>
<dbReference type="CDD" id="cd19501">
    <property type="entry name" value="RecA-like_FtsH"/>
    <property type="match status" value="1"/>
</dbReference>
<reference evidence="18 19" key="1">
    <citation type="submission" date="2020-10" db="EMBL/GenBank/DDBJ databases">
        <title>Plasmid carrying two tetracycline resistance determinant.</title>
        <authorList>
            <person name="Yang Q."/>
        </authorList>
    </citation>
    <scope>NUCLEOTIDE SEQUENCE [LARGE SCALE GENOMIC DNA]</scope>
    <source>
        <strain evidence="18 19">T43</strain>
    </source>
</reference>
<evidence type="ECO:0000313" key="19">
    <source>
        <dbReference type="Proteomes" id="UP000595091"/>
    </source>
</evidence>
<dbReference type="InterPro" id="IPR003959">
    <property type="entry name" value="ATPase_AAA_core"/>
</dbReference>
<evidence type="ECO:0000256" key="15">
    <source>
        <dbReference type="HAMAP-Rule" id="MF_01458"/>
    </source>
</evidence>
<evidence type="ECO:0000256" key="8">
    <source>
        <dbReference type="ARBA" id="ARBA00022801"/>
    </source>
</evidence>
<feature type="domain" description="AAA+ ATPase" evidence="17">
    <location>
        <begin position="241"/>
        <end position="379"/>
    </location>
</feature>
<evidence type="ECO:0000256" key="13">
    <source>
        <dbReference type="ARBA" id="ARBA00023136"/>
    </source>
</evidence>
<dbReference type="SMART" id="SM00382">
    <property type="entry name" value="AAA"/>
    <property type="match status" value="1"/>
</dbReference>
<dbReference type="Gene3D" id="1.20.58.760">
    <property type="entry name" value="Peptidase M41"/>
    <property type="match status" value="1"/>
</dbReference>
<dbReference type="EMBL" id="CP063065">
    <property type="protein sequence ID" value="QOQ78371.1"/>
    <property type="molecule type" value="Genomic_DNA"/>
</dbReference>
<keyword evidence="8 15" id="KW-0378">Hydrolase</keyword>
<comment type="subcellular location">
    <subcellularLocation>
        <location evidence="15">Cell membrane</location>
        <topology evidence="15">Multi-pass membrane protein</topology>
        <orientation evidence="15">Cytoplasmic side</orientation>
    </subcellularLocation>
    <subcellularLocation>
        <location evidence="1">Membrane</location>
    </subcellularLocation>
</comment>
<keyword evidence="5 15" id="KW-0812">Transmembrane</keyword>
<dbReference type="GO" id="GO:0030163">
    <property type="term" value="P:protein catabolic process"/>
    <property type="evidence" value="ECO:0007669"/>
    <property type="project" value="UniProtKB-UniRule"/>
</dbReference>
<dbReference type="Pfam" id="PF17862">
    <property type="entry name" value="AAA_lid_3"/>
    <property type="match status" value="1"/>
</dbReference>
<feature type="binding site" evidence="15">
    <location>
        <begin position="249"/>
        <end position="256"/>
    </location>
    <ligand>
        <name>ATP</name>
        <dbReference type="ChEBI" id="CHEBI:30616"/>
    </ligand>
</feature>
<evidence type="ECO:0000256" key="9">
    <source>
        <dbReference type="ARBA" id="ARBA00022833"/>
    </source>
</evidence>
<evidence type="ECO:0000256" key="1">
    <source>
        <dbReference type="ARBA" id="ARBA00004370"/>
    </source>
</evidence>
<evidence type="ECO:0000256" key="10">
    <source>
        <dbReference type="ARBA" id="ARBA00022840"/>
    </source>
</evidence>
<dbReference type="NCBIfam" id="TIGR01241">
    <property type="entry name" value="FtsH_fam"/>
    <property type="match status" value="1"/>
</dbReference>
<dbReference type="Pfam" id="PF00004">
    <property type="entry name" value="AAA"/>
    <property type="match status" value="1"/>
</dbReference>
<dbReference type="Gene3D" id="3.40.50.300">
    <property type="entry name" value="P-loop containing nucleotide triphosphate hydrolases"/>
    <property type="match status" value="1"/>
</dbReference>
<dbReference type="GO" id="GO:0005524">
    <property type="term" value="F:ATP binding"/>
    <property type="evidence" value="ECO:0007669"/>
    <property type="project" value="UniProtKB-UniRule"/>
</dbReference>
<sequence>MSGLNNLYIFDKMSRSEYMSKNRKQNKNRKKGFNFGNSPNGGGYFNFMNSFWWIILVILGLNLLFPAITGMQVEEVPYSSFVSQVDAGQVESVEINQYDLTWTAETDGETQVYTTGKVDDPDLVNRLESNNVTYQTEIYQPTSPFISFLLTFILPFAVIYWLMRKLMQKMTGSSDSKIDLSGGGGFGGMNFGKSDAKIYVKSDNSRNFKDVAGQDEAKESLVEVVDYLKEPKKYQEIGAQAPRGVLLVGPPGTGKTLMAKAVAGEAGVPFFSIAGSEFVEMFVGRGAAKVRDLFKQANDKAPCIVFIDEIDTIGKSRDNSYSTNDEREQTLNQLLTEMDGFEGDKGVIILAATNRPESLDKALLRPGRFDRQVSMELPDLKGREEILRVHAKEYKMGQNIDYRYIARATAGASGADLANIINEAGLRAVRNKHKEISQIDLDESVDVVLAGQIKKNDILSPEERRVVSYHEIGHALVAAQQSGSAPVEKITIIPRTSGALGYTMQVETGEKSLYTKQELYNQLMTLAGGRAAEEVVFGEITTGASNDIEKMTKIARSMVTQYGMSDTFGMMQLESRTNRYLSDNTQSQVSGGTAEKADQEVIELIKRAHQEAGEILMNNREKLDELSEYLIQEETITGQQFMQILNK</sequence>
<dbReference type="PROSITE" id="PS00674">
    <property type="entry name" value="AAA"/>
    <property type="match status" value="1"/>
</dbReference>
<comment type="similarity">
    <text evidence="2 15">In the C-terminal section; belongs to the peptidase M41 family.</text>
</comment>
<dbReference type="AlphaFoldDB" id="A0A7M1KPU4"/>
<dbReference type="InterPro" id="IPR041569">
    <property type="entry name" value="AAA_lid_3"/>
</dbReference>
<dbReference type="PANTHER" id="PTHR23076:SF97">
    <property type="entry name" value="ATP-DEPENDENT ZINC METALLOPROTEASE YME1L1"/>
    <property type="match status" value="1"/>
</dbReference>
<dbReference type="Gene3D" id="1.10.8.60">
    <property type="match status" value="1"/>
</dbReference>
<feature type="transmembrane region" description="Helical" evidence="15">
    <location>
        <begin position="51"/>
        <end position="73"/>
    </location>
</feature>
<comment type="similarity">
    <text evidence="16">Belongs to the AAA ATPase family.</text>
</comment>
<keyword evidence="6 15" id="KW-0479">Metal-binding</keyword>
<keyword evidence="7 15" id="KW-0547">Nucleotide-binding</keyword>
<keyword evidence="11 15" id="KW-1133">Transmembrane helix</keyword>
<dbReference type="FunFam" id="1.10.8.60:FF:000001">
    <property type="entry name" value="ATP-dependent zinc metalloprotease FtsH"/>
    <property type="match status" value="1"/>
</dbReference>
<dbReference type="InterPro" id="IPR003593">
    <property type="entry name" value="AAA+_ATPase"/>
</dbReference>
<dbReference type="FunFam" id="3.40.50.300:FF:000001">
    <property type="entry name" value="ATP-dependent zinc metalloprotease FtsH"/>
    <property type="match status" value="1"/>
</dbReference>
<dbReference type="SUPFAM" id="SSF140990">
    <property type="entry name" value="FtsH protease domain-like"/>
    <property type="match status" value="1"/>
</dbReference>
<keyword evidence="4 15" id="KW-0645">Protease</keyword>
<evidence type="ECO:0000256" key="2">
    <source>
        <dbReference type="ARBA" id="ARBA00010044"/>
    </source>
</evidence>
<dbReference type="SUPFAM" id="SSF52540">
    <property type="entry name" value="P-loop containing nucleoside triphosphate hydrolases"/>
    <property type="match status" value="1"/>
</dbReference>
<keyword evidence="9 15" id="KW-0862">Zinc</keyword>
<dbReference type="Proteomes" id="UP000595091">
    <property type="component" value="Chromosome"/>
</dbReference>
<keyword evidence="12 15" id="KW-0482">Metalloprotease</keyword>
<dbReference type="InterPro" id="IPR003960">
    <property type="entry name" value="ATPase_AAA_CS"/>
</dbReference>
<evidence type="ECO:0000256" key="4">
    <source>
        <dbReference type="ARBA" id="ARBA00022670"/>
    </source>
</evidence>
<evidence type="ECO:0000256" key="11">
    <source>
        <dbReference type="ARBA" id="ARBA00022989"/>
    </source>
</evidence>
<dbReference type="GO" id="GO:0016887">
    <property type="term" value="F:ATP hydrolysis activity"/>
    <property type="evidence" value="ECO:0007669"/>
    <property type="project" value="UniProtKB-UniRule"/>
</dbReference>
<keyword evidence="3 15" id="KW-1003">Cell membrane</keyword>